<dbReference type="SUPFAM" id="SSF55874">
    <property type="entry name" value="ATPase domain of HSP90 chaperone/DNA topoisomerase II/histidine kinase"/>
    <property type="match status" value="1"/>
</dbReference>
<comment type="caution">
    <text evidence="2">The sequence shown here is derived from an EMBL/GenBank/DDBJ whole genome shotgun (WGS) entry which is preliminary data.</text>
</comment>
<dbReference type="EMBL" id="DVHK01000084">
    <property type="protein sequence ID" value="HIR67197.1"/>
    <property type="molecule type" value="Genomic_DNA"/>
</dbReference>
<keyword evidence="2" id="KW-0547">Nucleotide-binding</keyword>
<dbReference type="InterPro" id="IPR036890">
    <property type="entry name" value="HATPase_C_sf"/>
</dbReference>
<evidence type="ECO:0000259" key="1">
    <source>
        <dbReference type="Pfam" id="PF13581"/>
    </source>
</evidence>
<dbReference type="AlphaFoldDB" id="A0A9D1E642"/>
<accession>A0A9D1E642</accession>
<protein>
    <submittedName>
        <fullName evidence="2">ATP-binding protein</fullName>
    </submittedName>
</protein>
<organism evidence="2 3">
    <name type="scientific">Candidatus Coproplasma avicola</name>
    <dbReference type="NCBI Taxonomy" id="2840744"/>
    <lineage>
        <taxon>Bacteria</taxon>
        <taxon>Bacillati</taxon>
        <taxon>Bacillota</taxon>
        <taxon>Clostridia</taxon>
        <taxon>Eubacteriales</taxon>
        <taxon>Candidatus Coproplasma</taxon>
    </lineage>
</organism>
<name>A0A9D1E642_9FIRM</name>
<dbReference type="GO" id="GO:0005524">
    <property type="term" value="F:ATP binding"/>
    <property type="evidence" value="ECO:0007669"/>
    <property type="project" value="UniProtKB-KW"/>
</dbReference>
<reference evidence="2" key="1">
    <citation type="submission" date="2020-10" db="EMBL/GenBank/DDBJ databases">
        <authorList>
            <person name="Gilroy R."/>
        </authorList>
    </citation>
    <scope>NUCLEOTIDE SEQUENCE</scope>
    <source>
        <strain evidence="2">ChiW16-3235</strain>
    </source>
</reference>
<proteinExistence type="predicted"/>
<sequence>MMSFIVDNLNDMHAALQKFVEYLRGSGLDEDDVFFSRLVGCELITNVIRHCGEEARFMGGVDGDNVVICVSSDGAKPFKLCTDLPDLLAESGRGLYIVNAVCDGDIVFSGEGVTAKVKIRGARVNG</sequence>
<gene>
    <name evidence="2" type="ORF">IAB94_03995</name>
</gene>
<dbReference type="InterPro" id="IPR003594">
    <property type="entry name" value="HATPase_dom"/>
</dbReference>
<dbReference type="CDD" id="cd16936">
    <property type="entry name" value="HATPase_RsbW-like"/>
    <property type="match status" value="1"/>
</dbReference>
<keyword evidence="2" id="KW-0067">ATP-binding</keyword>
<feature type="domain" description="Histidine kinase/HSP90-like ATPase" evidence="1">
    <location>
        <begin position="8"/>
        <end position="103"/>
    </location>
</feature>
<reference evidence="2" key="2">
    <citation type="journal article" date="2021" name="PeerJ">
        <title>Extensive microbial diversity within the chicken gut microbiome revealed by metagenomics and culture.</title>
        <authorList>
            <person name="Gilroy R."/>
            <person name="Ravi A."/>
            <person name="Getino M."/>
            <person name="Pursley I."/>
            <person name="Horton D.L."/>
            <person name="Alikhan N.F."/>
            <person name="Baker D."/>
            <person name="Gharbi K."/>
            <person name="Hall N."/>
            <person name="Watson M."/>
            <person name="Adriaenssens E.M."/>
            <person name="Foster-Nyarko E."/>
            <person name="Jarju S."/>
            <person name="Secka A."/>
            <person name="Antonio M."/>
            <person name="Oren A."/>
            <person name="Chaudhuri R.R."/>
            <person name="La Ragione R."/>
            <person name="Hildebrand F."/>
            <person name="Pallen M.J."/>
        </authorList>
    </citation>
    <scope>NUCLEOTIDE SEQUENCE</scope>
    <source>
        <strain evidence="2">ChiW16-3235</strain>
    </source>
</reference>
<evidence type="ECO:0000313" key="3">
    <source>
        <dbReference type="Proteomes" id="UP000823913"/>
    </source>
</evidence>
<dbReference type="Proteomes" id="UP000823913">
    <property type="component" value="Unassembled WGS sequence"/>
</dbReference>
<dbReference type="Gene3D" id="3.30.565.10">
    <property type="entry name" value="Histidine kinase-like ATPase, C-terminal domain"/>
    <property type="match status" value="1"/>
</dbReference>
<evidence type="ECO:0000313" key="2">
    <source>
        <dbReference type="EMBL" id="HIR67197.1"/>
    </source>
</evidence>
<dbReference type="Pfam" id="PF13581">
    <property type="entry name" value="HATPase_c_2"/>
    <property type="match status" value="1"/>
</dbReference>